<reference evidence="1 2" key="1">
    <citation type="submission" date="2021-01" db="EMBL/GenBank/DDBJ databases">
        <title>Genomic Encyclopedia of Type Strains, Phase IV (KMG-IV): sequencing the most valuable type-strain genomes for metagenomic binning, comparative biology and taxonomic classification.</title>
        <authorList>
            <person name="Goeker M."/>
        </authorList>
    </citation>
    <scope>NUCLEOTIDE SEQUENCE [LARGE SCALE GENOMIC DNA]</scope>
    <source>
        <strain evidence="1 2">DSM 25540</strain>
    </source>
</reference>
<accession>A0ABS2PC64</accession>
<dbReference type="Proteomes" id="UP000741863">
    <property type="component" value="Unassembled WGS sequence"/>
</dbReference>
<keyword evidence="2" id="KW-1185">Reference proteome</keyword>
<dbReference type="EMBL" id="JAFBEC010000004">
    <property type="protein sequence ID" value="MBM7632571.1"/>
    <property type="molecule type" value="Genomic_DNA"/>
</dbReference>
<evidence type="ECO:0000313" key="1">
    <source>
        <dbReference type="EMBL" id="MBM7632571.1"/>
    </source>
</evidence>
<organism evidence="1 2">
    <name type="scientific">Geomicrobium sediminis</name>
    <dbReference type="NCBI Taxonomy" id="1347788"/>
    <lineage>
        <taxon>Bacteria</taxon>
        <taxon>Bacillati</taxon>
        <taxon>Bacillota</taxon>
        <taxon>Bacilli</taxon>
        <taxon>Bacillales</taxon>
        <taxon>Geomicrobium</taxon>
    </lineage>
</organism>
<comment type="caution">
    <text evidence="1">The sequence shown here is derived from an EMBL/GenBank/DDBJ whole genome shotgun (WGS) entry which is preliminary data.</text>
</comment>
<protein>
    <submittedName>
        <fullName evidence="1">Uncharacterized protein</fullName>
    </submittedName>
</protein>
<dbReference type="RefSeq" id="WP_204696877.1">
    <property type="nucleotide sequence ID" value="NZ_JAFBEC010000004.1"/>
</dbReference>
<sequence>MNISGPLHSTENRTQQTSSFHGLRVGEWFSGKVKTIYNGQFAAIETKNGSFVARLEAALEANKRYVFQVKQTGREIQLKVIQQTNQVDVNETLGKRADRFERALFHHFVKHEVAFTKEQMQQLASLLKEAGTVKPNALQTMALMQERQFPATKATFDALHTFQTSSLTLGERLHTLKQQLQQLQSQSESTTRFLQLLEHASTSRDVGNRELLQVSRLQQIIHDATRGEGVRQQGATELLSRLQWVERGTMMDAEHARTFEQKLVQMSQKEQASTMSQLLHAKGLTKEERFVLQQLFKEERIQATQVRDFLRGENHVSLRALLQAGVSSELPVQQKAQLATVFQQVVGATLFHESQAQPIIVPMHVNDTFLDVLIMMDDPKEQLEETERVLFFLTLPHLQDTVVDVRRQKQQLAITVYNQMDEPHWIKPILVPPFKEKLKELGFSLTSFEWLRANEQLPVLKSSNQEMTTNHRLDVRV</sequence>
<evidence type="ECO:0000313" key="2">
    <source>
        <dbReference type="Proteomes" id="UP000741863"/>
    </source>
</evidence>
<name>A0ABS2PC64_9BACL</name>
<proteinExistence type="predicted"/>
<gene>
    <name evidence="1" type="ORF">JOD17_001665</name>
</gene>